<dbReference type="InterPro" id="IPR032466">
    <property type="entry name" value="Metal_Hydrolase"/>
</dbReference>
<dbReference type="GO" id="GO:0050897">
    <property type="term" value="F:cobalt ion binding"/>
    <property type="evidence" value="ECO:0007669"/>
    <property type="project" value="InterPro"/>
</dbReference>
<evidence type="ECO:0000313" key="12">
    <source>
        <dbReference type="Proteomes" id="UP000749559"/>
    </source>
</evidence>
<sequence>MNKHTFSSFNTYAMKVFRGKRVVVDGEIIPATVFVEGGKIVDIQRNIYSQDSNSVELESEEVVDAGDLVLMPGVVDSHVHVNEPGRTAWEGFSTATKAAAVGGITTIVDMPLNSIPSTTSLSSLNIKLDSARGQCYVDVGFWGGVVPGNQDELVPMVNAGVAGFKCFLINSGVEEFQHVTEEDLHIAMKQLVGTESVLLFHAEVDCAGLGQNNTKEETAESADDRKYQTFLESRPDKMEVEAIKLVCKLCLQYKVRCHIVHLSACEALPIIQSARDSGAPLTVETTHHYLNLASENIPDGATYFKCCPPVRNKKNRDLLWKAVMSREIDMVVSDHSPCTSDLKHLDKGDFLAAWGGISSVQFGLSLFWTAGQQYDVTILDLCRCLCENTSKLAGLGSQKGSITVGRDADFVIWDPEKSWSVKEQMIQHKNKLTPYIDTTLKGNVSKTILRGNVVYDEHTGLSEKPFGQLLLDIKFC</sequence>
<keyword evidence="12" id="KW-1185">Reference proteome</keyword>
<comment type="cofactor">
    <cofactor evidence="2">
        <name>Zn(2+)</name>
        <dbReference type="ChEBI" id="CHEBI:29105"/>
    </cofactor>
</comment>
<comment type="subunit">
    <text evidence="5">Homotetramer.</text>
</comment>
<evidence type="ECO:0000256" key="1">
    <source>
        <dbReference type="ARBA" id="ARBA00001756"/>
    </source>
</evidence>
<feature type="domain" description="Amidohydrolase-related" evidence="10">
    <location>
        <begin position="69"/>
        <end position="454"/>
    </location>
</feature>
<evidence type="ECO:0000313" key="11">
    <source>
        <dbReference type="EMBL" id="CAH1775768.1"/>
    </source>
</evidence>
<dbReference type="EC" id="3.5.2.5" evidence="6"/>
<dbReference type="GO" id="GO:0000256">
    <property type="term" value="P:allantoin catabolic process"/>
    <property type="evidence" value="ECO:0007669"/>
    <property type="project" value="InterPro"/>
</dbReference>
<dbReference type="OrthoDB" id="1924787at2759"/>
<dbReference type="PANTHER" id="PTHR43668">
    <property type="entry name" value="ALLANTOINASE"/>
    <property type="match status" value="1"/>
</dbReference>
<dbReference type="EMBL" id="CAIIXF020000001">
    <property type="protein sequence ID" value="CAH1775768.1"/>
    <property type="molecule type" value="Genomic_DNA"/>
</dbReference>
<dbReference type="InterPro" id="IPR002195">
    <property type="entry name" value="Dihydroorotase_CS"/>
</dbReference>
<dbReference type="Pfam" id="PF01979">
    <property type="entry name" value="Amidohydro_1"/>
    <property type="match status" value="1"/>
</dbReference>
<name>A0A8S4N4Z0_OWEFU</name>
<dbReference type="SUPFAM" id="SSF51338">
    <property type="entry name" value="Composite domain of metallo-dependent hydrolases"/>
    <property type="match status" value="1"/>
</dbReference>
<evidence type="ECO:0000256" key="3">
    <source>
        <dbReference type="ARBA" id="ARBA00004968"/>
    </source>
</evidence>
<keyword evidence="9" id="KW-0862">Zinc</keyword>
<evidence type="ECO:0000259" key="10">
    <source>
        <dbReference type="Pfam" id="PF01979"/>
    </source>
</evidence>
<dbReference type="Proteomes" id="UP000749559">
    <property type="component" value="Unassembled WGS sequence"/>
</dbReference>
<dbReference type="GO" id="GO:0004038">
    <property type="term" value="F:allantoinase activity"/>
    <property type="evidence" value="ECO:0007669"/>
    <property type="project" value="UniProtKB-EC"/>
</dbReference>
<dbReference type="FunFam" id="3.20.20.140:FF:000032">
    <property type="entry name" value="Allantoinase Dal1"/>
    <property type="match status" value="1"/>
</dbReference>
<dbReference type="GO" id="GO:0006145">
    <property type="term" value="P:purine nucleobase catabolic process"/>
    <property type="evidence" value="ECO:0007669"/>
    <property type="project" value="TreeGrafter"/>
</dbReference>
<dbReference type="GO" id="GO:0008270">
    <property type="term" value="F:zinc ion binding"/>
    <property type="evidence" value="ECO:0007669"/>
    <property type="project" value="InterPro"/>
</dbReference>
<comment type="caution">
    <text evidence="11">The sequence shown here is derived from an EMBL/GenBank/DDBJ whole genome shotgun (WGS) entry which is preliminary data.</text>
</comment>
<evidence type="ECO:0000256" key="8">
    <source>
        <dbReference type="ARBA" id="ARBA00022801"/>
    </source>
</evidence>
<keyword evidence="7" id="KW-0479">Metal-binding</keyword>
<evidence type="ECO:0000256" key="2">
    <source>
        <dbReference type="ARBA" id="ARBA00001947"/>
    </source>
</evidence>
<evidence type="ECO:0000256" key="7">
    <source>
        <dbReference type="ARBA" id="ARBA00022723"/>
    </source>
</evidence>
<evidence type="ECO:0000256" key="5">
    <source>
        <dbReference type="ARBA" id="ARBA00011881"/>
    </source>
</evidence>
<accession>A0A8S4N4Z0</accession>
<evidence type="ECO:0000256" key="9">
    <source>
        <dbReference type="ARBA" id="ARBA00022833"/>
    </source>
</evidence>
<keyword evidence="8" id="KW-0378">Hydrolase</keyword>
<dbReference type="InterPro" id="IPR011059">
    <property type="entry name" value="Metal-dep_hydrolase_composite"/>
</dbReference>
<comment type="similarity">
    <text evidence="4">Belongs to the metallo-dependent hydrolases superfamily. Allantoinase family.</text>
</comment>
<dbReference type="InterPro" id="IPR017593">
    <property type="entry name" value="Allantoinase"/>
</dbReference>
<protein>
    <recommendedName>
        <fullName evidence="6">allantoinase</fullName>
        <ecNumber evidence="6">3.5.2.5</ecNumber>
    </recommendedName>
</protein>
<evidence type="ECO:0000256" key="6">
    <source>
        <dbReference type="ARBA" id="ARBA00012863"/>
    </source>
</evidence>
<organism evidence="11 12">
    <name type="scientific">Owenia fusiformis</name>
    <name type="common">Polychaete worm</name>
    <dbReference type="NCBI Taxonomy" id="6347"/>
    <lineage>
        <taxon>Eukaryota</taxon>
        <taxon>Metazoa</taxon>
        <taxon>Spiralia</taxon>
        <taxon>Lophotrochozoa</taxon>
        <taxon>Annelida</taxon>
        <taxon>Polychaeta</taxon>
        <taxon>Sedentaria</taxon>
        <taxon>Canalipalpata</taxon>
        <taxon>Sabellida</taxon>
        <taxon>Oweniida</taxon>
        <taxon>Oweniidae</taxon>
        <taxon>Owenia</taxon>
    </lineage>
</organism>
<dbReference type="PROSITE" id="PS00482">
    <property type="entry name" value="DIHYDROOROTASE_1"/>
    <property type="match status" value="1"/>
</dbReference>
<dbReference type="Gene3D" id="3.20.20.140">
    <property type="entry name" value="Metal-dependent hydrolases"/>
    <property type="match status" value="1"/>
</dbReference>
<evidence type="ECO:0000256" key="4">
    <source>
        <dbReference type="ARBA" id="ARBA00010368"/>
    </source>
</evidence>
<proteinExistence type="inferred from homology"/>
<dbReference type="SUPFAM" id="SSF51556">
    <property type="entry name" value="Metallo-dependent hydrolases"/>
    <property type="match status" value="1"/>
</dbReference>
<dbReference type="NCBIfam" id="TIGR03178">
    <property type="entry name" value="allantoinase"/>
    <property type="match status" value="1"/>
</dbReference>
<dbReference type="AlphaFoldDB" id="A0A8S4N4Z0"/>
<gene>
    <name evidence="11" type="ORF">OFUS_LOCUS3025</name>
</gene>
<comment type="catalytic activity">
    <reaction evidence="1">
        <text>(S)-allantoin + H2O = allantoate + H(+)</text>
        <dbReference type="Rhea" id="RHEA:17029"/>
        <dbReference type="ChEBI" id="CHEBI:15377"/>
        <dbReference type="ChEBI" id="CHEBI:15378"/>
        <dbReference type="ChEBI" id="CHEBI:15678"/>
        <dbReference type="ChEBI" id="CHEBI:17536"/>
        <dbReference type="EC" id="3.5.2.5"/>
    </reaction>
</comment>
<dbReference type="InterPro" id="IPR006680">
    <property type="entry name" value="Amidohydro-rel"/>
</dbReference>
<dbReference type="GO" id="GO:0005737">
    <property type="term" value="C:cytoplasm"/>
    <property type="evidence" value="ECO:0007669"/>
    <property type="project" value="TreeGrafter"/>
</dbReference>
<dbReference type="PANTHER" id="PTHR43668:SF2">
    <property type="entry name" value="ALLANTOINASE"/>
    <property type="match status" value="1"/>
</dbReference>
<dbReference type="InterPro" id="IPR050138">
    <property type="entry name" value="DHOase/Allantoinase_Hydrolase"/>
</dbReference>
<reference evidence="11" key="1">
    <citation type="submission" date="2022-03" db="EMBL/GenBank/DDBJ databases">
        <authorList>
            <person name="Martin C."/>
        </authorList>
    </citation>
    <scope>NUCLEOTIDE SEQUENCE</scope>
</reference>
<comment type="pathway">
    <text evidence="3">Nitrogen metabolism; (S)-allantoin degradation; allantoate from (S)-allantoin: step 1/1.</text>
</comment>